<evidence type="ECO:0000256" key="1">
    <source>
        <dbReference type="SAM" id="MobiDB-lite"/>
    </source>
</evidence>
<dbReference type="EMBL" id="CP108133">
    <property type="protein sequence ID" value="WTP47439.1"/>
    <property type="molecule type" value="Genomic_DNA"/>
</dbReference>
<evidence type="ECO:0008006" key="4">
    <source>
        <dbReference type="Google" id="ProtNLM"/>
    </source>
</evidence>
<evidence type="ECO:0000313" key="3">
    <source>
        <dbReference type="Proteomes" id="UP001432166"/>
    </source>
</evidence>
<name>A0ABZ1JBW1_9ACTN</name>
<organism evidence="2 3">
    <name type="scientific">Streptomyces tauricus</name>
    <dbReference type="NCBI Taxonomy" id="68274"/>
    <lineage>
        <taxon>Bacteria</taxon>
        <taxon>Bacillati</taxon>
        <taxon>Actinomycetota</taxon>
        <taxon>Actinomycetes</taxon>
        <taxon>Kitasatosporales</taxon>
        <taxon>Streptomycetaceae</taxon>
        <taxon>Streptomyces</taxon>
        <taxon>Streptomyces aurantiacus group</taxon>
    </lineage>
</organism>
<dbReference type="Proteomes" id="UP001432166">
    <property type="component" value="Chromosome"/>
</dbReference>
<gene>
    <name evidence="2" type="ORF">OG288_03395</name>
</gene>
<reference evidence="2" key="1">
    <citation type="submission" date="2022-10" db="EMBL/GenBank/DDBJ databases">
        <title>The complete genomes of actinobacterial strains from the NBC collection.</title>
        <authorList>
            <person name="Joergensen T.S."/>
            <person name="Alvarez Arevalo M."/>
            <person name="Sterndorff E.B."/>
            <person name="Faurdal D."/>
            <person name="Vuksanovic O."/>
            <person name="Mourched A.-S."/>
            <person name="Charusanti P."/>
            <person name="Shaw S."/>
            <person name="Blin K."/>
            <person name="Weber T."/>
        </authorList>
    </citation>
    <scope>NUCLEOTIDE SEQUENCE</scope>
    <source>
        <strain evidence="2">NBC_00189</strain>
    </source>
</reference>
<feature type="region of interest" description="Disordered" evidence="1">
    <location>
        <begin position="1"/>
        <end position="24"/>
    </location>
</feature>
<protein>
    <recommendedName>
        <fullName evidence="4">Lipoprotein</fullName>
    </recommendedName>
</protein>
<accession>A0ABZ1JBW1</accession>
<evidence type="ECO:0000313" key="2">
    <source>
        <dbReference type="EMBL" id="WTP47439.1"/>
    </source>
</evidence>
<dbReference type="InterPro" id="IPR012338">
    <property type="entry name" value="Beta-lactam/transpept-like"/>
</dbReference>
<keyword evidence="3" id="KW-1185">Reference proteome</keyword>
<proteinExistence type="predicted"/>
<sequence length="427" mass="44893">MRHFSSLRSGPRTAVRGGPKAAVRSGPRAARRALLSVSALLLCLGTAVTTASAAPAAQGGAAADAGGALSPTAAQLQVPAGVTAGVAVYDRQTGTFTDQLNASMQFRSASIVKLLLVLDFFRDRGPDYTIPAADRALLEPMLRSSDDDAASHYWEVNGGAAIIERMKKDLVLSDTAGPPAGYEGYWGYTAVSARDTVKIYRHILEQAPAPVREFIMTNLRQSTRCASDSFDQHFGIAGAFDRPWAVKQGWSGDYEDGTCGPAGARNAKSAPASGGREAVGAKSAASVNLSQPALHTTGTVGAGDRTIVAVLTLHPLGTTYGKAYTDIGRLTRSLDVPGATRPTGKWYGTWGSQVHVRTAATTASDSLTRLPAGVEVLISCQKQGETVSVPPYTNNWWAYLPQYGGYMSNIYVSAPDNKLPDVPVCAS</sequence>
<dbReference type="RefSeq" id="WP_328936638.1">
    <property type="nucleotide sequence ID" value="NZ_CP108133.1"/>
</dbReference>
<dbReference type="SUPFAM" id="SSF56601">
    <property type="entry name" value="beta-lactamase/transpeptidase-like"/>
    <property type="match status" value="1"/>
</dbReference>
<dbReference type="Gene3D" id="3.40.710.10">
    <property type="entry name" value="DD-peptidase/beta-lactamase superfamily"/>
    <property type="match status" value="1"/>
</dbReference>